<sequence>MHKMDSALNELQTLLDQYRPSPHSHVLLIAFCDPIVSSYQLYTGNPGQYRCEDPDLPGDPMKIIRRAYQKRTTEWTGFLLVSPPGAAPTLEYRNDLNPLLDAGQAIDWLAYEVYRIEPDGDWAKQRLEKALKSETFKNTLAYACIKKDTEAVLERLPKASSRELDRKVSGYGTPLHIACAHRNLELVRLLVEAGADTAKTHNRHTPLEQAYTTGALEIVDYLARIDPQANEASLRKGGLFLVVNCRDVSLIASVVRGGAEVNQLNSKAAGLTPLHMAAYADNDVAVAALIGHGADPSIEEKHGRTPLHYAAQFGKTAAIEALIEAGVNPNLPNSKGETPLHAAEKYAQT</sequence>
<feature type="repeat" description="ANK" evidence="3">
    <location>
        <begin position="173"/>
        <end position="202"/>
    </location>
</feature>
<evidence type="ECO:0000256" key="1">
    <source>
        <dbReference type="ARBA" id="ARBA00022737"/>
    </source>
</evidence>
<evidence type="ECO:0000313" key="6">
    <source>
        <dbReference type="Proteomes" id="UP000605427"/>
    </source>
</evidence>
<dbReference type="PANTHER" id="PTHR24198">
    <property type="entry name" value="ANKYRIN REPEAT AND PROTEIN KINASE DOMAIN-CONTAINING PROTEIN"/>
    <property type="match status" value="1"/>
</dbReference>
<organism evidence="5 6">
    <name type="scientific">Saccharibacillus endophyticus</name>
    <dbReference type="NCBI Taxonomy" id="2060666"/>
    <lineage>
        <taxon>Bacteria</taxon>
        <taxon>Bacillati</taxon>
        <taxon>Bacillota</taxon>
        <taxon>Bacilli</taxon>
        <taxon>Bacillales</taxon>
        <taxon>Paenibacillaceae</taxon>
        <taxon>Saccharibacillus</taxon>
    </lineage>
</organism>
<feature type="repeat" description="ANK" evidence="3">
    <location>
        <begin position="269"/>
        <end position="301"/>
    </location>
</feature>
<dbReference type="Proteomes" id="UP000605427">
    <property type="component" value="Unassembled WGS sequence"/>
</dbReference>
<evidence type="ECO:0000256" key="4">
    <source>
        <dbReference type="SAM" id="MobiDB-lite"/>
    </source>
</evidence>
<feature type="region of interest" description="Disordered" evidence="4">
    <location>
        <begin position="330"/>
        <end position="349"/>
    </location>
</feature>
<feature type="repeat" description="ANK" evidence="3">
    <location>
        <begin position="302"/>
        <end position="334"/>
    </location>
</feature>
<dbReference type="SMART" id="SM00248">
    <property type="entry name" value="ANK"/>
    <property type="match status" value="4"/>
</dbReference>
<dbReference type="SUPFAM" id="SSF48403">
    <property type="entry name" value="Ankyrin repeat"/>
    <property type="match status" value="1"/>
</dbReference>
<dbReference type="EMBL" id="BMDD01000001">
    <property type="protein sequence ID" value="GGH70377.1"/>
    <property type="molecule type" value="Genomic_DNA"/>
</dbReference>
<name>A0ABQ1ZNZ8_9BACL</name>
<evidence type="ECO:0000313" key="5">
    <source>
        <dbReference type="EMBL" id="GGH70377.1"/>
    </source>
</evidence>
<dbReference type="PANTHER" id="PTHR24198:SF165">
    <property type="entry name" value="ANKYRIN REPEAT-CONTAINING PROTEIN-RELATED"/>
    <property type="match status" value="1"/>
</dbReference>
<reference evidence="6" key="1">
    <citation type="journal article" date="2019" name="Int. J. Syst. Evol. Microbiol.">
        <title>The Global Catalogue of Microorganisms (GCM) 10K type strain sequencing project: providing services to taxonomists for standard genome sequencing and annotation.</title>
        <authorList>
            <consortium name="The Broad Institute Genomics Platform"/>
            <consortium name="The Broad Institute Genome Sequencing Center for Infectious Disease"/>
            <person name="Wu L."/>
            <person name="Ma J."/>
        </authorList>
    </citation>
    <scope>NUCLEOTIDE SEQUENCE [LARGE SCALE GENOMIC DNA]</scope>
    <source>
        <strain evidence="6">CCM 8702</strain>
    </source>
</reference>
<dbReference type="PROSITE" id="PS50297">
    <property type="entry name" value="ANK_REP_REGION"/>
    <property type="match status" value="3"/>
</dbReference>
<proteinExistence type="predicted"/>
<protein>
    <recommendedName>
        <fullName evidence="7">Ankyrin repeat domain-containing protein</fullName>
    </recommendedName>
</protein>
<dbReference type="Pfam" id="PF12796">
    <property type="entry name" value="Ank_2"/>
    <property type="match status" value="2"/>
</dbReference>
<dbReference type="PROSITE" id="PS50088">
    <property type="entry name" value="ANK_REPEAT"/>
    <property type="match status" value="3"/>
</dbReference>
<keyword evidence="1" id="KW-0677">Repeat</keyword>
<dbReference type="InterPro" id="IPR036770">
    <property type="entry name" value="Ankyrin_rpt-contain_sf"/>
</dbReference>
<keyword evidence="6" id="KW-1185">Reference proteome</keyword>
<evidence type="ECO:0000256" key="2">
    <source>
        <dbReference type="ARBA" id="ARBA00023043"/>
    </source>
</evidence>
<comment type="caution">
    <text evidence="5">The sequence shown here is derived from an EMBL/GenBank/DDBJ whole genome shotgun (WGS) entry which is preliminary data.</text>
</comment>
<keyword evidence="2 3" id="KW-0040">ANK repeat</keyword>
<evidence type="ECO:0000256" key="3">
    <source>
        <dbReference type="PROSITE-ProRule" id="PRU00023"/>
    </source>
</evidence>
<dbReference type="Gene3D" id="1.25.40.20">
    <property type="entry name" value="Ankyrin repeat-containing domain"/>
    <property type="match status" value="2"/>
</dbReference>
<dbReference type="RefSeq" id="WP_172238979.1">
    <property type="nucleotide sequence ID" value="NZ_BMDD01000001.1"/>
</dbReference>
<evidence type="ECO:0008006" key="7">
    <source>
        <dbReference type="Google" id="ProtNLM"/>
    </source>
</evidence>
<gene>
    <name evidence="5" type="ORF">GCM10007362_06440</name>
</gene>
<dbReference type="InterPro" id="IPR002110">
    <property type="entry name" value="Ankyrin_rpt"/>
</dbReference>
<accession>A0ABQ1ZNZ8</accession>